<dbReference type="OrthoDB" id="7059670at2"/>
<gene>
    <name evidence="1" type="ordered locus">Gbem_1911</name>
</gene>
<evidence type="ECO:0000313" key="2">
    <source>
        <dbReference type="Proteomes" id="UP000008825"/>
    </source>
</evidence>
<evidence type="ECO:0000313" key="1">
    <source>
        <dbReference type="EMBL" id="ACH38925.1"/>
    </source>
</evidence>
<dbReference type="STRING" id="404380.Gbem_1911"/>
<keyword evidence="2" id="KW-1185">Reference proteome</keyword>
<name>B5EB64_CITBB</name>
<dbReference type="eggNOG" id="ENOG5033B6U">
    <property type="taxonomic scope" value="Bacteria"/>
</dbReference>
<reference evidence="1 2" key="2">
    <citation type="journal article" date="2010" name="BMC Genomics">
        <title>The genome of Geobacter bemidjiensis, exemplar for the subsurface clade of Geobacter species that predominate in Fe(III)-reducing subsurface environments.</title>
        <authorList>
            <person name="Aklujkar M."/>
            <person name="Young N.D."/>
            <person name="Holmes D."/>
            <person name="Chavan M."/>
            <person name="Risso C."/>
            <person name="Kiss H.E."/>
            <person name="Han C.S."/>
            <person name="Land M.L."/>
            <person name="Lovley D.R."/>
        </authorList>
    </citation>
    <scope>NUCLEOTIDE SEQUENCE [LARGE SCALE GENOMIC DNA]</scope>
    <source>
        <strain evidence="2">ATCC BAA-1014 / DSM 16622 / JCM 12645 / Bem</strain>
    </source>
</reference>
<dbReference type="RefSeq" id="WP_012530343.1">
    <property type="nucleotide sequence ID" value="NC_011146.1"/>
</dbReference>
<dbReference type="EMBL" id="CP001124">
    <property type="protein sequence ID" value="ACH38925.1"/>
    <property type="molecule type" value="Genomic_DNA"/>
</dbReference>
<dbReference type="KEGG" id="gbm:Gbem_1911"/>
<evidence type="ECO:0008006" key="3">
    <source>
        <dbReference type="Google" id="ProtNLM"/>
    </source>
</evidence>
<dbReference type="Proteomes" id="UP000008825">
    <property type="component" value="Chromosome"/>
</dbReference>
<protein>
    <recommendedName>
        <fullName evidence="3">Apea-like HEPN domain-containing protein</fullName>
    </recommendedName>
</protein>
<accession>B5EB64</accession>
<dbReference type="AlphaFoldDB" id="B5EB64"/>
<sequence>MKRRINPEKFTLSGVCLNGDFNLHHVCPQYLKKITESFGCVTLASGNCKAIIEVEWAELLPGNPTTITIIASGCTKKSIKDDTIRTRHYSHLIDAYIHYVFLAANIASPGCISFYSSELKHSSLAEINNKFMLSGDTYGLMIATKNSNWPEICNLDINDVKVWLEKVGYGIKQIATTRTDKTLFSFLYLSTTNEWLLDGVLWISYALEGLYDTPAFNIKSAITKRIALLHGMPTAAVKKKLSRFYDIRSSFFHGRMKIPHPMHNEVLDQSLWDWDESDDVDCVALAGRVVIASIQQLVKNNFSHLTFTESLNGTPSGLDGS</sequence>
<reference evidence="1 2" key="1">
    <citation type="submission" date="2008-07" db="EMBL/GenBank/DDBJ databases">
        <title>Complete sequence of Geobacter bemidjiensis BEM.</title>
        <authorList>
            <consortium name="US DOE Joint Genome Institute"/>
            <person name="Lucas S."/>
            <person name="Copeland A."/>
            <person name="Lapidus A."/>
            <person name="Glavina del Rio T."/>
            <person name="Dalin E."/>
            <person name="Tice H."/>
            <person name="Bruce D."/>
            <person name="Goodwin L."/>
            <person name="Pitluck S."/>
            <person name="Kiss H."/>
            <person name="Brettin T."/>
            <person name="Detter J.C."/>
            <person name="Han C."/>
            <person name="Kuske C.R."/>
            <person name="Schmutz J."/>
            <person name="Larimer F."/>
            <person name="Land M."/>
            <person name="Hauser L."/>
            <person name="Kyrpides N."/>
            <person name="Lykidis A."/>
            <person name="Lovley D."/>
            <person name="Richardson P."/>
        </authorList>
    </citation>
    <scope>NUCLEOTIDE SEQUENCE [LARGE SCALE GENOMIC DNA]</scope>
    <source>
        <strain evidence="2">ATCC BAA-1014 / DSM 16622 / JCM 12645 / Bem</strain>
    </source>
</reference>
<organism evidence="1 2">
    <name type="scientific">Citrifermentans bemidjiense (strain ATCC BAA-1014 / DSM 16622 / JCM 12645 / Bem)</name>
    <name type="common">Geobacter bemidjiensis</name>
    <dbReference type="NCBI Taxonomy" id="404380"/>
    <lineage>
        <taxon>Bacteria</taxon>
        <taxon>Pseudomonadati</taxon>
        <taxon>Thermodesulfobacteriota</taxon>
        <taxon>Desulfuromonadia</taxon>
        <taxon>Geobacterales</taxon>
        <taxon>Geobacteraceae</taxon>
        <taxon>Citrifermentans</taxon>
    </lineage>
</organism>
<dbReference type="HOGENOM" id="CLU_865342_0_0_7"/>
<proteinExistence type="predicted"/>